<dbReference type="GO" id="GO:0003924">
    <property type="term" value="F:GTPase activity"/>
    <property type="evidence" value="ECO:0007669"/>
    <property type="project" value="UniProtKB-UniRule"/>
</dbReference>
<evidence type="ECO:0000313" key="11">
    <source>
        <dbReference type="EMBL" id="TMN23555.1"/>
    </source>
</evidence>
<feature type="binding site" evidence="9">
    <location>
        <begin position="249"/>
        <end position="252"/>
    </location>
    <ligand>
        <name>GTP</name>
        <dbReference type="ChEBI" id="CHEBI:37565"/>
    </ligand>
</feature>
<dbReference type="GO" id="GO:0048500">
    <property type="term" value="C:signal recognition particle"/>
    <property type="evidence" value="ECO:0007669"/>
    <property type="project" value="UniProtKB-UniRule"/>
</dbReference>
<dbReference type="InterPro" id="IPR004780">
    <property type="entry name" value="SRP"/>
</dbReference>
<organism evidence="12 14">
    <name type="scientific">Lentibacillus cibarius</name>
    <dbReference type="NCBI Taxonomy" id="2583219"/>
    <lineage>
        <taxon>Bacteria</taxon>
        <taxon>Bacillati</taxon>
        <taxon>Bacillota</taxon>
        <taxon>Bacilli</taxon>
        <taxon>Bacillales</taxon>
        <taxon>Bacillaceae</taxon>
        <taxon>Lentibacillus</taxon>
    </lineage>
</organism>
<evidence type="ECO:0000256" key="1">
    <source>
        <dbReference type="ARBA" id="ARBA00005450"/>
    </source>
</evidence>
<dbReference type="Pfam" id="PF00448">
    <property type="entry name" value="SRP54"/>
    <property type="match status" value="1"/>
</dbReference>
<comment type="domain">
    <text evidence="9">Composed of three domains: the N-terminal N domain, which is responsible for interactions with the ribosome, the central G domain, which binds GTP, and the C-terminal M domain, which binds the RNA and the signal sequence of the RNC.</text>
</comment>
<evidence type="ECO:0000313" key="12">
    <source>
        <dbReference type="EMBL" id="TRM12375.1"/>
    </source>
</evidence>
<evidence type="ECO:0000313" key="14">
    <source>
        <dbReference type="Proteomes" id="UP000319280"/>
    </source>
</evidence>
<dbReference type="AlphaFoldDB" id="A0A549YKG8"/>
<dbReference type="Proteomes" id="UP000306980">
    <property type="component" value="Unassembled WGS sequence"/>
</dbReference>
<keyword evidence="5 9" id="KW-0342">GTP-binding</keyword>
<reference evidence="12 14" key="2">
    <citation type="submission" date="2019-07" db="EMBL/GenBank/DDBJ databases">
        <title>Genomic analysis of Lentibacillus sp. NKC851-2.</title>
        <authorList>
            <person name="Oh Y.J."/>
        </authorList>
    </citation>
    <scope>NUCLEOTIDE SEQUENCE [LARGE SCALE GENOMIC DNA]</scope>
    <source>
        <strain evidence="12 14">NKC851-2</strain>
    </source>
</reference>
<keyword evidence="4 9" id="KW-0694">RNA-binding</keyword>
<dbReference type="HAMAP" id="MF_00306">
    <property type="entry name" value="SRP54"/>
    <property type="match status" value="1"/>
</dbReference>
<comment type="similarity">
    <text evidence="1 9">Belongs to the GTP-binding SRP family. SRP54 subfamily.</text>
</comment>
<evidence type="ECO:0000256" key="7">
    <source>
        <dbReference type="ARBA" id="ARBA00023274"/>
    </source>
</evidence>
<feature type="binding site" evidence="9">
    <location>
        <begin position="108"/>
        <end position="115"/>
    </location>
    <ligand>
        <name>GTP</name>
        <dbReference type="ChEBI" id="CHEBI:37565"/>
    </ligand>
</feature>
<dbReference type="Pfam" id="PF02881">
    <property type="entry name" value="SRP54_N"/>
    <property type="match status" value="1"/>
</dbReference>
<keyword evidence="3 9" id="KW-0378">Hydrolase</keyword>
<keyword evidence="14" id="KW-1185">Reference proteome</keyword>
<dbReference type="SMART" id="SM00963">
    <property type="entry name" value="SRP54_N"/>
    <property type="match status" value="1"/>
</dbReference>
<evidence type="ECO:0000256" key="2">
    <source>
        <dbReference type="ARBA" id="ARBA00022741"/>
    </source>
</evidence>
<keyword evidence="7 9" id="KW-0687">Ribonucleoprotein</keyword>
<dbReference type="Pfam" id="PF02978">
    <property type="entry name" value="SRP_SPB"/>
    <property type="match status" value="1"/>
</dbReference>
<name>A0A549YKG8_9BACI</name>
<dbReference type="NCBIfam" id="TIGR00959">
    <property type="entry name" value="ffh"/>
    <property type="match status" value="1"/>
</dbReference>
<comment type="catalytic activity">
    <reaction evidence="8 9">
        <text>GTP + H2O = GDP + phosphate + H(+)</text>
        <dbReference type="Rhea" id="RHEA:19669"/>
        <dbReference type="ChEBI" id="CHEBI:15377"/>
        <dbReference type="ChEBI" id="CHEBI:15378"/>
        <dbReference type="ChEBI" id="CHEBI:37565"/>
        <dbReference type="ChEBI" id="CHEBI:43474"/>
        <dbReference type="ChEBI" id="CHEBI:58189"/>
        <dbReference type="EC" id="3.6.5.4"/>
    </reaction>
</comment>
<dbReference type="GO" id="GO:0006614">
    <property type="term" value="P:SRP-dependent cotranslational protein targeting to membrane"/>
    <property type="evidence" value="ECO:0007669"/>
    <property type="project" value="InterPro"/>
</dbReference>
<dbReference type="PANTHER" id="PTHR11564">
    <property type="entry name" value="SIGNAL RECOGNITION PARTICLE 54K PROTEIN SRP54"/>
    <property type="match status" value="1"/>
</dbReference>
<dbReference type="InterPro" id="IPR003593">
    <property type="entry name" value="AAA+_ATPase"/>
</dbReference>
<comment type="function">
    <text evidence="9">Involved in targeting and insertion of nascent membrane proteins into the cytoplasmic membrane. Binds to the hydrophobic signal sequence of the ribosome-nascent chain (RNC) as it emerges from the ribosomes. The SRP-RNC complex is then targeted to the cytoplasmic membrane where it interacts with the SRP receptor FtsY.</text>
</comment>
<feature type="domain" description="SRP54-type proteins GTP-binding" evidence="10">
    <location>
        <begin position="270"/>
        <end position="283"/>
    </location>
</feature>
<evidence type="ECO:0000256" key="8">
    <source>
        <dbReference type="ARBA" id="ARBA00048027"/>
    </source>
</evidence>
<accession>A0A549YKG8</accession>
<dbReference type="EC" id="3.6.5.4" evidence="9"/>
<reference evidence="11 13" key="1">
    <citation type="submission" date="2019-05" db="EMBL/GenBank/DDBJ databases">
        <title>Genomic analysis of Lentibacillus sp. NKC220-2.</title>
        <authorList>
            <person name="Oh Y.J."/>
        </authorList>
    </citation>
    <scope>NUCLEOTIDE SEQUENCE [LARGE SCALE GENOMIC DNA]</scope>
    <source>
        <strain evidence="11 13">NKC220-2</strain>
    </source>
</reference>
<protein>
    <recommendedName>
        <fullName evidence="9">Signal recognition particle protein</fullName>
        <ecNumber evidence="9">3.6.5.4</ecNumber>
    </recommendedName>
    <alternativeName>
        <fullName evidence="9">Fifty-four homolog</fullName>
    </alternativeName>
</protein>
<dbReference type="OrthoDB" id="9804720at2"/>
<dbReference type="RefSeq" id="WP_138604444.1">
    <property type="nucleotide sequence ID" value="NZ_VCIA01000001.1"/>
</dbReference>
<sequence>MAFEGLAERLQSTMKKITGKGKVSEQDVKEMTREVRLALLEADVNFKVVKDLIKRIKERAVGQEVMESLTPGQQVIKVVKEELSELMGGEQSKIAVADRPPTVIMMVGLQGAGKTTTTGKLANHLRKKHNRSPLLVAADVYRPAAVDQLETVGQQLGMPVFSKGTDANPVDIAKEAIEQAKNEHNDYVIIDTAGRLHVDENLMDELDQIKAAVKPDEIFLVADAMTGQDAVNVAESFNEQLELSGVVLTKLDGDTRGGAALSIRAVTGKPIKFAGMGEKLDQLEAFHPEGMASRILGMGDVLSLIEKAETNVSEKQAKELQEKMRTATFTFDDFLEQMGQVKNMGPLEDLISMIPGANKMKGLKNAQIDEKQLVYVEAIIQSMTKDERQDPSIMNASRKKRIAKGSGTSVSQVNRLLKQFNDMKKMMKQMTSGQKGKKGKGMNLPFM</sequence>
<comment type="subunit">
    <text evidence="9">Part of the signal recognition particle protein translocation system, which is composed of SRP and FtsY.</text>
</comment>
<evidence type="ECO:0000313" key="13">
    <source>
        <dbReference type="Proteomes" id="UP000306980"/>
    </source>
</evidence>
<evidence type="ECO:0000256" key="3">
    <source>
        <dbReference type="ARBA" id="ARBA00022801"/>
    </source>
</evidence>
<dbReference type="Gene3D" id="3.40.50.300">
    <property type="entry name" value="P-loop containing nucleotide triphosphate hydrolases"/>
    <property type="match status" value="1"/>
</dbReference>
<dbReference type="SUPFAM" id="SSF47446">
    <property type="entry name" value="Signal peptide-binding domain"/>
    <property type="match status" value="1"/>
</dbReference>
<dbReference type="InterPro" id="IPR022941">
    <property type="entry name" value="SRP54"/>
</dbReference>
<dbReference type="PROSITE" id="PS00300">
    <property type="entry name" value="SRP54"/>
    <property type="match status" value="1"/>
</dbReference>
<dbReference type="InterPro" id="IPR013822">
    <property type="entry name" value="Signal_recog_particl_SRP54_hlx"/>
</dbReference>
<feature type="binding site" evidence="9">
    <location>
        <begin position="191"/>
        <end position="195"/>
    </location>
    <ligand>
        <name>GTP</name>
        <dbReference type="ChEBI" id="CHEBI:37565"/>
    </ligand>
</feature>
<keyword evidence="9" id="KW-0963">Cytoplasm</keyword>
<evidence type="ECO:0000256" key="6">
    <source>
        <dbReference type="ARBA" id="ARBA00023135"/>
    </source>
</evidence>
<accession>A0A5S3QNZ9</accession>
<dbReference type="CDD" id="cd18539">
    <property type="entry name" value="SRP_G"/>
    <property type="match status" value="1"/>
</dbReference>
<dbReference type="FunFam" id="3.40.50.300:FF:000022">
    <property type="entry name" value="Signal recognition particle 54 kDa subunit"/>
    <property type="match status" value="1"/>
</dbReference>
<comment type="subcellular location">
    <subcellularLocation>
        <location evidence="9">Cytoplasm</location>
    </subcellularLocation>
    <text evidence="9">The SRP-RNC complex is targeted to the cytoplasmic membrane.</text>
</comment>
<dbReference type="SMART" id="SM00962">
    <property type="entry name" value="SRP54"/>
    <property type="match status" value="1"/>
</dbReference>
<comment type="caution">
    <text evidence="12">The sequence shown here is derived from an EMBL/GenBank/DDBJ whole genome shotgun (WGS) entry which is preliminary data.</text>
</comment>
<gene>
    <name evidence="9" type="primary">ffh</name>
    <name evidence="11" type="ORF">FFL34_16695</name>
    <name evidence="12" type="ORF">FH966_12120</name>
</gene>
<dbReference type="GO" id="GO:0008312">
    <property type="term" value="F:7S RNA binding"/>
    <property type="evidence" value="ECO:0007669"/>
    <property type="project" value="InterPro"/>
</dbReference>
<evidence type="ECO:0000259" key="10">
    <source>
        <dbReference type="PROSITE" id="PS00300"/>
    </source>
</evidence>
<dbReference type="SMART" id="SM00382">
    <property type="entry name" value="AAA"/>
    <property type="match status" value="1"/>
</dbReference>
<dbReference type="Proteomes" id="UP000319280">
    <property type="component" value="Unassembled WGS sequence"/>
</dbReference>
<dbReference type="InterPro" id="IPR036891">
    <property type="entry name" value="Signal_recog_part_SRP54_M_sf"/>
</dbReference>
<keyword evidence="2 9" id="KW-0547">Nucleotide-binding</keyword>
<dbReference type="EMBL" id="VCIA01000001">
    <property type="protein sequence ID" value="TMN23555.1"/>
    <property type="molecule type" value="Genomic_DNA"/>
</dbReference>
<dbReference type="SUPFAM" id="SSF52540">
    <property type="entry name" value="P-loop containing nucleoside triphosphate hydrolases"/>
    <property type="match status" value="1"/>
</dbReference>
<proteinExistence type="inferred from homology"/>
<dbReference type="EMBL" id="VJMZ01000001">
    <property type="protein sequence ID" value="TRM12375.1"/>
    <property type="molecule type" value="Genomic_DNA"/>
</dbReference>
<dbReference type="InterPro" id="IPR027417">
    <property type="entry name" value="P-loop_NTPase"/>
</dbReference>
<dbReference type="InterPro" id="IPR004125">
    <property type="entry name" value="Signal_recog_particle_SRP54_M"/>
</dbReference>
<keyword evidence="6 9" id="KW-0733">Signal recognition particle</keyword>
<dbReference type="InterPro" id="IPR000897">
    <property type="entry name" value="SRP54_GTPase_dom"/>
</dbReference>
<dbReference type="Gene3D" id="1.10.260.30">
    <property type="entry name" value="Signal recognition particle, SRP54 subunit, M-domain"/>
    <property type="match status" value="1"/>
</dbReference>
<evidence type="ECO:0000256" key="9">
    <source>
        <dbReference type="HAMAP-Rule" id="MF_00306"/>
    </source>
</evidence>
<dbReference type="Gene3D" id="1.20.120.140">
    <property type="entry name" value="Signal recognition particle SRP54, nucleotide-binding domain"/>
    <property type="match status" value="1"/>
</dbReference>
<evidence type="ECO:0000256" key="5">
    <source>
        <dbReference type="ARBA" id="ARBA00023134"/>
    </source>
</evidence>
<dbReference type="InterPro" id="IPR042101">
    <property type="entry name" value="SRP54_N_sf"/>
</dbReference>
<evidence type="ECO:0000256" key="4">
    <source>
        <dbReference type="ARBA" id="ARBA00022884"/>
    </source>
</evidence>
<dbReference type="GO" id="GO:0005525">
    <property type="term" value="F:GTP binding"/>
    <property type="evidence" value="ECO:0007669"/>
    <property type="project" value="UniProtKB-UniRule"/>
</dbReference>
<dbReference type="PANTHER" id="PTHR11564:SF5">
    <property type="entry name" value="SIGNAL RECOGNITION PARTICLE SUBUNIT SRP54"/>
    <property type="match status" value="1"/>
</dbReference>